<evidence type="ECO:0000313" key="3">
    <source>
        <dbReference type="Proteomes" id="UP000039021"/>
    </source>
</evidence>
<name>A0A916LES5_MYCTX</name>
<protein>
    <submittedName>
        <fullName evidence="2">Uncharacterized protein</fullName>
    </submittedName>
</protein>
<accession>A0A916LES5</accession>
<evidence type="ECO:0000313" key="2">
    <source>
        <dbReference type="EMBL" id="COZ68948.1"/>
    </source>
</evidence>
<sequence>MAAPATVTSHPSGSEPSCAASTVKSGLNGVPPASTRCATVSRITSSAWESSLLISSVIRAIPSWTLAVNCGSPRLTAGIMLVAVGMRTTLTRVQDKVWRVQCRVSVTV</sequence>
<comment type="caution">
    <text evidence="2">The sequence shown here is derived from an EMBL/GenBank/DDBJ whole genome shotgun (WGS) entry which is preliminary data.</text>
</comment>
<proteinExistence type="predicted"/>
<reference evidence="3" key="1">
    <citation type="submission" date="2015-03" db="EMBL/GenBank/DDBJ databases">
        <authorList>
            <consortium name="Pathogen Informatics"/>
        </authorList>
    </citation>
    <scope>NUCLEOTIDE SEQUENCE [LARGE SCALE GENOMIC DNA]</scope>
    <source>
        <strain evidence="3">N09902308</strain>
    </source>
</reference>
<dbReference type="Proteomes" id="UP000039021">
    <property type="component" value="Unassembled WGS sequence"/>
</dbReference>
<evidence type="ECO:0000256" key="1">
    <source>
        <dbReference type="SAM" id="MobiDB-lite"/>
    </source>
</evidence>
<organism evidence="2 3">
    <name type="scientific">Mycobacterium tuberculosis</name>
    <dbReference type="NCBI Taxonomy" id="1773"/>
    <lineage>
        <taxon>Bacteria</taxon>
        <taxon>Bacillati</taxon>
        <taxon>Actinomycetota</taxon>
        <taxon>Actinomycetes</taxon>
        <taxon>Mycobacteriales</taxon>
        <taxon>Mycobacteriaceae</taxon>
        <taxon>Mycobacterium</taxon>
        <taxon>Mycobacterium tuberculosis complex</taxon>
    </lineage>
</organism>
<dbReference type="AlphaFoldDB" id="A0A916LES5"/>
<dbReference type="EMBL" id="CSBK01002300">
    <property type="protein sequence ID" value="COZ68948.1"/>
    <property type="molecule type" value="Genomic_DNA"/>
</dbReference>
<feature type="region of interest" description="Disordered" evidence="1">
    <location>
        <begin position="1"/>
        <end position="21"/>
    </location>
</feature>
<gene>
    <name evidence="2" type="ORF">ERS007739_04026</name>
</gene>